<dbReference type="Pfam" id="PF07679">
    <property type="entry name" value="I-set"/>
    <property type="match status" value="2"/>
</dbReference>
<dbReference type="FunFam" id="3.30.200.20:FF:000619">
    <property type="entry name" value="macrophage colony-stimulating factor 1 receptor isoform X2"/>
    <property type="match status" value="2"/>
</dbReference>
<evidence type="ECO:0000256" key="6">
    <source>
        <dbReference type="ARBA" id="ARBA00022475"/>
    </source>
</evidence>
<keyword evidence="24" id="KW-0325">Glycoprotein</keyword>
<dbReference type="Gene3D" id="3.30.200.20">
    <property type="entry name" value="Phosphorylase Kinase, domain 1"/>
    <property type="match status" value="2"/>
</dbReference>
<evidence type="ECO:0000256" key="36">
    <source>
        <dbReference type="PIRSR" id="PIRSR000615-3"/>
    </source>
</evidence>
<evidence type="ECO:0000256" key="28">
    <source>
        <dbReference type="ARBA" id="ARBA00023329"/>
    </source>
</evidence>
<dbReference type="SUPFAM" id="SSF48726">
    <property type="entry name" value="Immunoglobulin"/>
    <property type="match status" value="7"/>
</dbReference>
<dbReference type="InterPro" id="IPR017441">
    <property type="entry name" value="Protein_kinase_ATP_BS"/>
</dbReference>
<dbReference type="GO" id="GO:0005011">
    <property type="term" value="F:macrophage colony-stimulating factor receptor activity"/>
    <property type="evidence" value="ECO:0007669"/>
    <property type="project" value="TreeGrafter"/>
</dbReference>
<evidence type="ECO:0000256" key="38">
    <source>
        <dbReference type="PIRSR" id="PIRSR500948-2"/>
    </source>
</evidence>
<evidence type="ECO:0000256" key="13">
    <source>
        <dbReference type="ARBA" id="ARBA00022737"/>
    </source>
</evidence>
<dbReference type="InterPro" id="IPR008266">
    <property type="entry name" value="Tyr_kinase_AS"/>
</dbReference>
<dbReference type="FunFam" id="2.60.40.10:FF:002322">
    <property type="entry name" value="macrophage colony-stimulating factor 1 receptor"/>
    <property type="match status" value="1"/>
</dbReference>
<keyword evidence="12" id="KW-0732">Signal</keyword>
<evidence type="ECO:0000256" key="24">
    <source>
        <dbReference type="ARBA" id="ARBA00023180"/>
    </source>
</evidence>
<dbReference type="InterPro" id="IPR003599">
    <property type="entry name" value="Ig_sub"/>
</dbReference>
<dbReference type="PROSITE" id="PS00240">
    <property type="entry name" value="RECEPTOR_TYR_KIN_III"/>
    <property type="match status" value="2"/>
</dbReference>
<dbReference type="InterPro" id="IPR020635">
    <property type="entry name" value="Tyr_kinase_cat_dom"/>
</dbReference>
<evidence type="ECO:0000256" key="42">
    <source>
        <dbReference type="SAM" id="Phobius"/>
    </source>
</evidence>
<organism evidence="45 46">
    <name type="scientific">Etheostoma spectabile</name>
    <name type="common">orangethroat darter</name>
    <dbReference type="NCBI Taxonomy" id="54343"/>
    <lineage>
        <taxon>Eukaryota</taxon>
        <taxon>Metazoa</taxon>
        <taxon>Chordata</taxon>
        <taxon>Craniata</taxon>
        <taxon>Vertebrata</taxon>
        <taxon>Euteleostomi</taxon>
        <taxon>Actinopterygii</taxon>
        <taxon>Neopterygii</taxon>
        <taxon>Teleostei</taxon>
        <taxon>Neoteleostei</taxon>
        <taxon>Acanthomorphata</taxon>
        <taxon>Eupercaria</taxon>
        <taxon>Perciformes</taxon>
        <taxon>Percoidei</taxon>
        <taxon>Percidae</taxon>
        <taxon>Etheostomatinae</taxon>
        <taxon>Etheostoma</taxon>
    </lineage>
</organism>
<dbReference type="GO" id="GO:0043408">
    <property type="term" value="P:regulation of MAPK cascade"/>
    <property type="evidence" value="ECO:0007669"/>
    <property type="project" value="TreeGrafter"/>
</dbReference>
<protein>
    <recommendedName>
        <fullName evidence="5">Platelet-derived growth factor receptor beta</fullName>
        <ecNumber evidence="4">2.7.10.1</ecNumber>
    </recommendedName>
    <alternativeName>
        <fullName evidence="29">Beta platelet-derived growth factor receptor</fullName>
    </alternativeName>
    <alternativeName>
        <fullName evidence="30">Beta-type platelet-derived growth factor receptor</fullName>
    </alternativeName>
</protein>
<dbReference type="SMART" id="SM00408">
    <property type="entry name" value="IGc2"/>
    <property type="match status" value="6"/>
</dbReference>
<evidence type="ECO:0000256" key="1">
    <source>
        <dbReference type="ARBA" id="ARBA00004227"/>
    </source>
</evidence>
<keyword evidence="18" id="KW-0391">Immunity</keyword>
<evidence type="ECO:0000256" key="3">
    <source>
        <dbReference type="ARBA" id="ARBA00004541"/>
    </source>
</evidence>
<dbReference type="GO" id="GO:0048513">
    <property type="term" value="P:animal organ development"/>
    <property type="evidence" value="ECO:0007669"/>
    <property type="project" value="UniProtKB-ARBA"/>
</dbReference>
<dbReference type="PIRSF" id="PIRSF500948">
    <property type="entry name" value="Beta-PDGF_receptor"/>
    <property type="match status" value="1"/>
</dbReference>
<dbReference type="InterPro" id="IPR011009">
    <property type="entry name" value="Kinase-like_dom_sf"/>
</dbReference>
<evidence type="ECO:0000256" key="16">
    <source>
        <dbReference type="ARBA" id="ARBA00022840"/>
    </source>
</evidence>
<dbReference type="GO" id="GO:0030316">
    <property type="term" value="P:osteoclast differentiation"/>
    <property type="evidence" value="ECO:0007669"/>
    <property type="project" value="TreeGrafter"/>
</dbReference>
<keyword evidence="14 35" id="KW-0547">Nucleotide-binding</keyword>
<comment type="subunit">
    <text evidence="33">Monomer. Homodimer. Interacts with CSF1.</text>
</comment>
<feature type="domain" description="Protein kinase" evidence="43">
    <location>
        <begin position="1844"/>
        <end position="2163"/>
    </location>
</feature>
<dbReference type="InterPro" id="IPR003598">
    <property type="entry name" value="Ig_sub2"/>
</dbReference>
<dbReference type="FunFam" id="2.60.40.10:FF:001029">
    <property type="entry name" value="Macrophage colony-stimulating factor 1 receptor"/>
    <property type="match status" value="1"/>
</dbReference>
<dbReference type="InterPro" id="IPR001824">
    <property type="entry name" value="Tyr_kinase_rcpt_3_CS"/>
</dbReference>
<evidence type="ECO:0000256" key="32">
    <source>
        <dbReference type="ARBA" id="ARBA00058066"/>
    </source>
</evidence>
<evidence type="ECO:0000256" key="18">
    <source>
        <dbReference type="ARBA" id="ARBA00022859"/>
    </source>
</evidence>
<keyword evidence="10" id="KW-0808">Transferase</keyword>
<keyword evidence="25" id="KW-0395">Inflammatory response</keyword>
<evidence type="ECO:0000256" key="33">
    <source>
        <dbReference type="ARBA" id="ARBA00062014"/>
    </source>
</evidence>
<keyword evidence="6" id="KW-1003">Cell membrane</keyword>
<dbReference type="GO" id="GO:0019838">
    <property type="term" value="F:growth factor binding"/>
    <property type="evidence" value="ECO:0007669"/>
    <property type="project" value="TreeGrafter"/>
</dbReference>
<dbReference type="PANTHER" id="PTHR24416">
    <property type="entry name" value="TYROSINE-PROTEIN KINASE RECEPTOR"/>
    <property type="match status" value="1"/>
</dbReference>
<dbReference type="EMBL" id="VOFY01000010">
    <property type="protein sequence ID" value="KAA8588974.1"/>
    <property type="molecule type" value="Genomic_DNA"/>
</dbReference>
<dbReference type="GO" id="GO:0006935">
    <property type="term" value="P:chemotaxis"/>
    <property type="evidence" value="ECO:0007669"/>
    <property type="project" value="UniProtKB-KW"/>
</dbReference>
<feature type="site" description="Important for interaction with phosphotyrosine-binding proteins" evidence="37">
    <location>
        <position position="2174"/>
    </location>
</feature>
<dbReference type="PRINTS" id="PR01832">
    <property type="entry name" value="VEGFRECEPTOR"/>
</dbReference>
<feature type="domain" description="Ig-like" evidence="44">
    <location>
        <begin position="1484"/>
        <end position="1578"/>
    </location>
</feature>
<keyword evidence="36" id="KW-0479">Metal-binding</keyword>
<evidence type="ECO:0000256" key="15">
    <source>
        <dbReference type="ARBA" id="ARBA00022777"/>
    </source>
</evidence>
<keyword evidence="16 35" id="KW-0067">ATP-binding</keyword>
<evidence type="ECO:0000256" key="39">
    <source>
        <dbReference type="PROSITE-ProRule" id="PRU10141"/>
    </source>
</evidence>
<keyword evidence="19 42" id="KW-1133">Transmembrane helix</keyword>
<feature type="binding site" evidence="38">
    <location>
        <begin position="712"/>
        <end position="720"/>
    </location>
    <ligand>
        <name>ATP</name>
        <dbReference type="ChEBI" id="CHEBI:30616"/>
    </ligand>
</feature>
<dbReference type="InterPro" id="IPR013783">
    <property type="entry name" value="Ig-like_fold"/>
</dbReference>
<keyword evidence="23 40" id="KW-0675">Receptor</keyword>
<dbReference type="InterPro" id="IPR036179">
    <property type="entry name" value="Ig-like_dom_sf"/>
</dbReference>
<dbReference type="InterPro" id="IPR007110">
    <property type="entry name" value="Ig-like_dom"/>
</dbReference>
<dbReference type="GO" id="GO:0043202">
    <property type="term" value="C:lysosomal lumen"/>
    <property type="evidence" value="ECO:0007669"/>
    <property type="project" value="UniProtKB-SubCell"/>
</dbReference>
<evidence type="ECO:0000256" key="30">
    <source>
        <dbReference type="ARBA" id="ARBA00032009"/>
    </source>
</evidence>
<comment type="caution">
    <text evidence="45">The sequence shown here is derived from an EMBL/GenBank/DDBJ whole genome shotgun (WGS) entry which is preliminary data.</text>
</comment>
<dbReference type="PANTHER" id="PTHR24416:SF47">
    <property type="entry name" value="MACROPHAGE COLONY-STIMULATING FACTOR 1 RECEPTOR"/>
    <property type="match status" value="1"/>
</dbReference>
<keyword evidence="7" id="KW-0145">Chemotaxis</keyword>
<feature type="domain" description="Protein kinase" evidence="43">
    <location>
        <begin position="706"/>
        <end position="1052"/>
    </location>
</feature>
<keyword evidence="22" id="KW-1015">Disulfide bond</keyword>
<evidence type="ECO:0000313" key="45">
    <source>
        <dbReference type="EMBL" id="KAA8588974.1"/>
    </source>
</evidence>
<dbReference type="SMART" id="SM00219">
    <property type="entry name" value="TyrKc"/>
    <property type="match status" value="2"/>
</dbReference>
<keyword evidence="17" id="KW-0832">Ubl conjugation</keyword>
<dbReference type="Proteomes" id="UP000327493">
    <property type="component" value="Chromosome 10"/>
</dbReference>
<feature type="domain" description="Ig-like" evidence="44">
    <location>
        <begin position="1589"/>
        <end position="1680"/>
    </location>
</feature>
<keyword evidence="8" id="KW-0597">Phosphoprotein</keyword>
<comment type="similarity">
    <text evidence="40">Belongs to the protein kinase superfamily. Tyr protein kinase family. CSF-1/PDGF receptor subfamily.</text>
</comment>
<evidence type="ECO:0000256" key="21">
    <source>
        <dbReference type="ARBA" id="ARBA00023137"/>
    </source>
</evidence>
<evidence type="ECO:0000256" key="10">
    <source>
        <dbReference type="ARBA" id="ARBA00022679"/>
    </source>
</evidence>
<dbReference type="FunFam" id="1.10.510.10:FF:000177">
    <property type="entry name" value="Mast/stem cell growth factor receptor"/>
    <property type="match status" value="1"/>
</dbReference>
<evidence type="ECO:0000256" key="25">
    <source>
        <dbReference type="ARBA" id="ARBA00023198"/>
    </source>
</evidence>
<name>A0A5J5D6K4_9PERO</name>
<proteinExistence type="inferred from homology"/>
<dbReference type="GO" id="GO:0050793">
    <property type="term" value="P:regulation of developmental process"/>
    <property type="evidence" value="ECO:0007669"/>
    <property type="project" value="UniProtKB-ARBA"/>
</dbReference>
<feature type="transmembrane region" description="Helical" evidence="42">
    <location>
        <begin position="1793"/>
        <end position="1815"/>
    </location>
</feature>
<evidence type="ECO:0000256" key="5">
    <source>
        <dbReference type="ARBA" id="ARBA00020507"/>
    </source>
</evidence>
<keyword evidence="27 40" id="KW-0393">Immunoglobulin domain</keyword>
<dbReference type="GO" id="GO:0046872">
    <property type="term" value="F:metal ion binding"/>
    <property type="evidence" value="ECO:0007669"/>
    <property type="project" value="UniProtKB-KW"/>
</dbReference>
<comment type="function">
    <text evidence="32">Tyrosine-protein kinase that acts as a cell-surface receptor for CSF1 and plays an essential role in the regulation of survival, proliferation and differentiation of hematopoietic precursor cells, especially mononuclear phagocytes, such as macrophages and monocytes. Plays an important role in innate immunity and in inflammatory processes. Plays an important role in the regulation of osteoclast proliferation and differentiation, the regulation of bone resorption, and is required for normal bone development. Promotes reorganization of the actin cytoskeleton, regulates formation of membrane ruffles, cell adhesion and cell migration. Activates several signaling pathways in response to ligand binding.</text>
</comment>
<feature type="binding site" evidence="35">
    <location>
        <position position="2031"/>
    </location>
    <ligand>
        <name>ATP</name>
        <dbReference type="ChEBI" id="CHEBI:30616"/>
    </ligand>
</feature>
<dbReference type="GO" id="GO:0006954">
    <property type="term" value="P:inflammatory response"/>
    <property type="evidence" value="ECO:0007669"/>
    <property type="project" value="UniProtKB-KW"/>
</dbReference>
<evidence type="ECO:0000256" key="37">
    <source>
        <dbReference type="PIRSR" id="PIRSR000615-4"/>
    </source>
</evidence>
<dbReference type="GO" id="GO:0005886">
    <property type="term" value="C:plasma membrane"/>
    <property type="evidence" value="ECO:0007669"/>
    <property type="project" value="UniProtKB-SubCell"/>
</dbReference>
<evidence type="ECO:0000256" key="27">
    <source>
        <dbReference type="ARBA" id="ARBA00023319"/>
    </source>
</evidence>
<evidence type="ECO:0000313" key="46">
    <source>
        <dbReference type="Proteomes" id="UP000327493"/>
    </source>
</evidence>
<comment type="subcellular location">
    <subcellularLocation>
        <location evidence="2">Cell membrane</location>
        <topology evidence="2">Single-pass type I membrane protein</topology>
    </subcellularLocation>
    <subcellularLocation>
        <location evidence="3">Cytoplasmic vesicle</location>
    </subcellularLocation>
    <subcellularLocation>
        <location evidence="1">Lysosome lumen</location>
    </subcellularLocation>
    <subcellularLocation>
        <location evidence="40">Membrane</location>
        <topology evidence="40">Single-pass type I membrane protein</topology>
    </subcellularLocation>
</comment>
<keyword evidence="36" id="KW-0460">Magnesium</keyword>
<evidence type="ECO:0000256" key="19">
    <source>
        <dbReference type="ARBA" id="ARBA00022989"/>
    </source>
</evidence>
<evidence type="ECO:0000256" key="35">
    <source>
        <dbReference type="PIRSR" id="PIRSR000615-2"/>
    </source>
</evidence>
<dbReference type="GO" id="GO:0005019">
    <property type="term" value="F:platelet-derived growth factor beta-receptor activity"/>
    <property type="evidence" value="ECO:0007669"/>
    <property type="project" value="InterPro"/>
</dbReference>
<dbReference type="PROSITE" id="PS50835">
    <property type="entry name" value="IG_LIKE"/>
    <property type="match status" value="5"/>
</dbReference>
<feature type="binding site" evidence="35">
    <location>
        <begin position="1926"/>
        <end position="1932"/>
    </location>
    <ligand>
        <name>ATP</name>
        <dbReference type="ChEBI" id="CHEBI:30616"/>
    </ligand>
</feature>
<dbReference type="InterPro" id="IPR000719">
    <property type="entry name" value="Prot_kinase_dom"/>
</dbReference>
<keyword evidence="13" id="KW-0677">Repeat</keyword>
<feature type="domain" description="Ig-like" evidence="44">
    <location>
        <begin position="152"/>
        <end position="237"/>
    </location>
</feature>
<dbReference type="GO" id="GO:0002682">
    <property type="term" value="P:regulation of immune system process"/>
    <property type="evidence" value="ECO:0007669"/>
    <property type="project" value="UniProtKB-ARBA"/>
</dbReference>
<evidence type="ECO:0000256" key="12">
    <source>
        <dbReference type="ARBA" id="ARBA00022729"/>
    </source>
</evidence>
<dbReference type="PROSITE" id="PS50011">
    <property type="entry name" value="PROTEIN_KINASE_DOM"/>
    <property type="match status" value="2"/>
</dbReference>
<evidence type="ECO:0000256" key="40">
    <source>
        <dbReference type="RuleBase" id="RU000311"/>
    </source>
</evidence>
<evidence type="ECO:0000259" key="43">
    <source>
        <dbReference type="PROSITE" id="PS50011"/>
    </source>
</evidence>
<feature type="binding site" evidence="36">
    <location>
        <position position="2045"/>
    </location>
    <ligand>
        <name>Mg(2+)</name>
        <dbReference type="ChEBI" id="CHEBI:18420"/>
    </ligand>
</feature>
<dbReference type="GO" id="GO:0030335">
    <property type="term" value="P:positive regulation of cell migration"/>
    <property type="evidence" value="ECO:0007669"/>
    <property type="project" value="TreeGrafter"/>
</dbReference>
<keyword evidence="28" id="KW-0968">Cytoplasmic vesicle</keyword>
<evidence type="ECO:0000256" key="17">
    <source>
        <dbReference type="ARBA" id="ARBA00022843"/>
    </source>
</evidence>
<evidence type="ECO:0000256" key="8">
    <source>
        <dbReference type="ARBA" id="ARBA00022553"/>
    </source>
</evidence>
<feature type="active site" description="Proton acceptor" evidence="34">
    <location>
        <position position="2027"/>
    </location>
</feature>
<feature type="compositionally biased region" description="Low complexity" evidence="41">
    <location>
        <begin position="1148"/>
        <end position="1157"/>
    </location>
</feature>
<dbReference type="GO" id="GO:1990682">
    <property type="term" value="C:CSF1-CSF1R complex"/>
    <property type="evidence" value="ECO:0007669"/>
    <property type="project" value="TreeGrafter"/>
</dbReference>
<keyword evidence="26" id="KW-0458">Lysosome</keyword>
<evidence type="ECO:0000256" key="7">
    <source>
        <dbReference type="ARBA" id="ARBA00022500"/>
    </source>
</evidence>
<feature type="region of interest" description="Disordered" evidence="41">
    <location>
        <begin position="1139"/>
        <end position="1190"/>
    </location>
</feature>
<keyword evidence="46" id="KW-1185">Reference proteome</keyword>
<evidence type="ECO:0000256" key="4">
    <source>
        <dbReference type="ARBA" id="ARBA00011902"/>
    </source>
</evidence>
<evidence type="ECO:0000256" key="29">
    <source>
        <dbReference type="ARBA" id="ARBA00029696"/>
    </source>
</evidence>
<gene>
    <name evidence="45" type="ORF">FQN60_010319</name>
</gene>
<evidence type="ECO:0000259" key="44">
    <source>
        <dbReference type="PROSITE" id="PS50835"/>
    </source>
</evidence>
<dbReference type="PROSITE" id="PS00107">
    <property type="entry name" value="PROTEIN_KINASE_ATP"/>
    <property type="match status" value="2"/>
</dbReference>
<dbReference type="EC" id="2.7.10.1" evidence="4"/>
<keyword evidence="15" id="KW-0418">Kinase</keyword>
<feature type="binding site" evidence="35">
    <location>
        <begin position="1851"/>
        <end position="1858"/>
    </location>
    <ligand>
        <name>ATP</name>
        <dbReference type="ChEBI" id="CHEBI:30616"/>
    </ligand>
</feature>
<feature type="domain" description="Ig-like" evidence="44">
    <location>
        <begin position="447"/>
        <end position="519"/>
    </location>
</feature>
<dbReference type="PIRSF" id="PIRSF000615">
    <property type="entry name" value="TyrPK_CSF1-R"/>
    <property type="match status" value="1"/>
</dbReference>
<feature type="binding site" evidence="35 39">
    <location>
        <position position="1878"/>
    </location>
    <ligand>
        <name>ATP</name>
        <dbReference type="ChEBI" id="CHEBI:30616"/>
    </ligand>
</feature>
<evidence type="ECO:0000256" key="14">
    <source>
        <dbReference type="ARBA" id="ARBA00022741"/>
    </source>
</evidence>
<dbReference type="InterPro" id="IPR050122">
    <property type="entry name" value="RTK"/>
</dbReference>
<dbReference type="SMART" id="SM00409">
    <property type="entry name" value="IG"/>
    <property type="match status" value="7"/>
</dbReference>
<dbReference type="Gene3D" id="2.60.40.10">
    <property type="entry name" value="Immunoglobulins"/>
    <property type="match status" value="10"/>
</dbReference>
<dbReference type="Gene3D" id="1.10.510.10">
    <property type="entry name" value="Transferase(Phosphotransferase) domain 1"/>
    <property type="match status" value="2"/>
</dbReference>
<dbReference type="SUPFAM" id="SSF56112">
    <property type="entry name" value="Protein kinase-like (PK-like)"/>
    <property type="match status" value="2"/>
</dbReference>
<dbReference type="GO" id="GO:0031410">
    <property type="term" value="C:cytoplasmic vesicle"/>
    <property type="evidence" value="ECO:0007669"/>
    <property type="project" value="UniProtKB-SubCell"/>
</dbReference>
<evidence type="ECO:0000256" key="23">
    <source>
        <dbReference type="ARBA" id="ARBA00023170"/>
    </source>
</evidence>
<sequence>MCRRVPDSRDVMISHFMASSIFSHQRYGGFSSRPRPQPQRILLLAPFPPRRGLQGPLPRRTPPVYPHLPPTPLLERKGLSQLLGCVMNFKPSTHILGKEEIGERAKVENRAEQRALKASTMMRVTASTLHLTVIVTALLYFCTELCCLEITPDVKELVLAEGSSLILTCSGSEDTSWEFKRDDVPYFQVEVQHGGPSYQIVQSSITSSVLTLRNVSWKHTGVYQCVDQHTGETKEVAVFVPDPDVWFVVSSHGMVTKTSEESTVPCVVTNPNINVTLYESDTDLPITGLYVPSEGYKARLEDRAYVCRGELNNEVKESQAFNVFSIVVPEVIDAYINASKTVLKQGEPLTVNCTVHGVMLVFFSWAIPNRKVVEVEPLTDILSTMNMRSCLIFPQTTVAHSGNYVCHVHEPVQDQAATASINITVLEQGFVDVKAAQQQNISAKLQENVELRVEIEAYPPPQVRWSKDGAAIKGDKTITTRQEHEISYVTTLTLVRVRTEQKGLYTVLVTNGDDTKEVTFDLEVQVPSQIKDLTDHHLPGKRHLVTCVAEGVPTPSIQWYSCDSMHKCSNQTAAWQPLIPEPEVLSIRTNVSYSETRKTSQVLSQVTFHKPQQVTLRCETSNQAGLLDRRDVKLVSSTLYSQVAVLAAVLALVVIIIISIIILIAVWRKKPRYEIRWKVIESVSQDGHEYIYLFLTNRKLPKPTQAFHGRTLGSGAFGRVVEATAYGLTHSQSSIKVAVKMLKSTAKRSETQALMSELKIMSHLGPHLNIVNLLGACTKNGPLYLVTEYCRYGDLVDYLHRNKHNLLQYYAEKNQDDGYLISGGSTPLSQRKGYVSFGSESDGGYMDMSKDEPTIYVPMQEQMDSIKYADIQPSPYESPYQQDIYQEQGGGGLDLAISDSSVLTYDDLLGFSYQVAKGMEFLASKNGKLVKICDFGLARDIMHDSNYISKGSTFLPLKWMAPESIFHNLYTTLSDVWSYGILLWEIFTLGGTPYPDLPMNELFYSALKRGYRMAKPAHASDEVYDIMKKCWDERFEKRPDFSFLVHSVGNMLTDSYKKQYSQVNDNFLKSDHPAVARTKPRLSSPFPITNPAFGSPSPFYMPPDPYSQSSSPAEFRQEADTQEVITSYNEYIIPIPDPKPEDVFSLMPSESPASSLALEEETDSMSQDTADTLPEEDRLEETSERDALLGSAGMPEVLSLKKDTLVLLSAFRSFLGQISKSPLTSLPSPMSPRLKSLVAMLKQCWSGEETVNKQKGEEGYSCVSLDAGHITPREPKLYLALLLGIVASASEWRRPVIKFNSKVVESSEVVVRPGTPLDLRCEGDRPVNWQTRLAKHRRFVSKGNGNVRTLKVERPSAEFTGTYTCFYTAGSQQLTSSVHVYVKDPNRVFWTSSTSLRVVRKEGEDYLLPCLLTDPAATDLGLRMDNGTSVPPGMNYTVYRHRGILIKKLHPRFNADYVCTAKVSGGERTSKAFSINVIEKLRFPPYVLLENDEYVRIVGEELKIRCSTHNPNFNYNVTWTYTTKSKPTIEEKVRSSGENRLDIQSILTIHAADLADTGNISCTGTNEAGVNSSTTYLLVVDKAYIRLLPQLSPKLAHQGLSVEVNEGEDLELTVLIEAYPHITEHRWHTPTSPNTSTQEHKLIRYNNRYHATLQLKRMNAQEQGQYTFYAKSELANASITFQVQMYQKPVAVVRWENITTLTCTSFGYPAPRIIWYQCFDIRPTCNENTTGMQLAIPLQAPTVEVQREEYGAVEVESVLTVRPSSRRMTVECVAFNLVGVSSDTFAMDVSDKLFTSTLTGAAGILAILLLLLVFLNPGMRSAGRLLRQEMETTTPSLTPLSCLTMRRKILGAGAFGKVVEATAYGLGKEDNVVRVAVKMLKASAHSDEREALMSELKILSHLGHHQNIVNLLGACTYGGPVLVITEYCSLGDLLNFLRQKAETFENFVMNIPNVVEDSNDYKNICSQKQFIRSDSGISSTPSSSYLEMRPSQEAGDWPLNIDDLLRFSFQVAQGLDFLAAKNCIHRDVAARNVLLTDHRVAKICDFGLARDIMNDSNYVVKGNARLPVKWMAPESIFDCVYTVQSDVWSYGILLWEIFSLGKSPYPSVAVDSRFYKMVKRGYQMCQPNFAPAEIYMIMKMCWNLEPTERPTFSKITQMIERLLRDQSEQELLIYQNVQQQVTEGEVCDESKCCDGPCDRSCDHEEEEQPLMKTNNYQLGLEIATSNTDCRQKWMEHVNKLLKHPKLYLFLNISPSQAVYHSFCRFQSLLSAGSLPFHYFIAILRGSNPKATNTRLTTTTTTTAAIKHNLIGLCPSLLCLSLRPTSFIFLFLCVDLRHTQSVQSIPDHYLPRLAGIHHLVDLLANNVSAREEIYQTVVKVAGVHGLPSNSPLSSLRSCSLLCLFALYVLPACPPPLPALSLAQP</sequence>
<evidence type="ECO:0000256" key="22">
    <source>
        <dbReference type="ARBA" id="ARBA00023157"/>
    </source>
</evidence>
<evidence type="ECO:0000256" key="41">
    <source>
        <dbReference type="SAM" id="MobiDB-lite"/>
    </source>
</evidence>
<keyword evidence="20 42" id="KW-0472">Membrane</keyword>
<evidence type="ECO:0000256" key="34">
    <source>
        <dbReference type="PIRSR" id="PIRSR000615-1"/>
    </source>
</evidence>
<reference evidence="45 46" key="1">
    <citation type="submission" date="2019-08" db="EMBL/GenBank/DDBJ databases">
        <title>A chromosome-level genome assembly, high-density linkage maps, and genome scans reveal the genomic architecture of hybrid incompatibilities underlying speciation via character displacement in darters (Percidae: Etheostominae).</title>
        <authorList>
            <person name="Moran R.L."/>
            <person name="Catchen J.M."/>
            <person name="Fuller R.C."/>
        </authorList>
    </citation>
    <scope>NUCLEOTIDE SEQUENCE [LARGE SCALE GENOMIC DNA]</scope>
    <source>
        <strain evidence="45">EspeVRDwgs_2016</strain>
        <tissue evidence="45">Muscle</tissue>
    </source>
</reference>
<evidence type="ECO:0000256" key="9">
    <source>
        <dbReference type="ARBA" id="ARBA00022588"/>
    </source>
</evidence>
<dbReference type="PROSITE" id="PS00109">
    <property type="entry name" value="PROTEIN_KINASE_TYR"/>
    <property type="match status" value="1"/>
</dbReference>
<accession>A0A5J5D6K4</accession>
<evidence type="ECO:0000256" key="26">
    <source>
        <dbReference type="ARBA" id="ARBA00023228"/>
    </source>
</evidence>
<dbReference type="GO" id="GO:0043235">
    <property type="term" value="C:receptor complex"/>
    <property type="evidence" value="ECO:0007669"/>
    <property type="project" value="TreeGrafter"/>
</dbReference>
<evidence type="ECO:0000256" key="20">
    <source>
        <dbReference type="ARBA" id="ARBA00023136"/>
    </source>
</evidence>
<dbReference type="InterPro" id="IPR013098">
    <property type="entry name" value="Ig_I-set"/>
</dbReference>
<dbReference type="GO" id="GO:0005524">
    <property type="term" value="F:ATP binding"/>
    <property type="evidence" value="ECO:0007669"/>
    <property type="project" value="UniProtKB-UniRule"/>
</dbReference>
<evidence type="ECO:0000256" key="11">
    <source>
        <dbReference type="ARBA" id="ARBA00022692"/>
    </source>
</evidence>
<dbReference type="Pfam" id="PF07714">
    <property type="entry name" value="PK_Tyr_Ser-Thr"/>
    <property type="match status" value="2"/>
</dbReference>
<keyword evidence="9" id="KW-0399">Innate immunity</keyword>
<feature type="transmembrane region" description="Helical" evidence="42">
    <location>
        <begin position="639"/>
        <end position="667"/>
    </location>
</feature>
<evidence type="ECO:0000256" key="2">
    <source>
        <dbReference type="ARBA" id="ARBA00004251"/>
    </source>
</evidence>
<keyword evidence="11 40" id="KW-0812">Transmembrane</keyword>
<feature type="domain" description="Ig-like" evidence="44">
    <location>
        <begin position="329"/>
        <end position="424"/>
    </location>
</feature>
<keyword evidence="21" id="KW-0829">Tyrosine-protein kinase</keyword>
<dbReference type="Pfam" id="PF25305">
    <property type="entry name" value="Ig_PDGFR_d4"/>
    <property type="match status" value="2"/>
</dbReference>
<dbReference type="FunFam" id="1.10.510.10:FF:001927">
    <property type="entry name" value="Receptor protein-tyrosine kinase"/>
    <property type="match status" value="1"/>
</dbReference>
<dbReference type="InterPro" id="IPR001245">
    <property type="entry name" value="Ser-Thr/Tyr_kinase_cat_dom"/>
</dbReference>
<evidence type="ECO:0000256" key="31">
    <source>
        <dbReference type="ARBA" id="ARBA00051243"/>
    </source>
</evidence>
<dbReference type="GO" id="GO:0045087">
    <property type="term" value="P:innate immune response"/>
    <property type="evidence" value="ECO:0007669"/>
    <property type="project" value="UniProtKB-KW"/>
</dbReference>
<comment type="catalytic activity">
    <reaction evidence="31">
        <text>L-tyrosyl-[protein] + ATP = O-phospho-L-tyrosyl-[protein] + ADP + H(+)</text>
        <dbReference type="Rhea" id="RHEA:10596"/>
        <dbReference type="Rhea" id="RHEA-COMP:10136"/>
        <dbReference type="Rhea" id="RHEA-COMP:20101"/>
        <dbReference type="ChEBI" id="CHEBI:15378"/>
        <dbReference type="ChEBI" id="CHEBI:30616"/>
        <dbReference type="ChEBI" id="CHEBI:46858"/>
        <dbReference type="ChEBI" id="CHEBI:61978"/>
        <dbReference type="ChEBI" id="CHEBI:456216"/>
        <dbReference type="EC" id="2.7.10.1"/>
    </reaction>
</comment>
<feature type="binding site" evidence="38 39">
    <location>
        <position position="740"/>
    </location>
    <ligand>
        <name>ATP</name>
        <dbReference type="ChEBI" id="CHEBI:30616"/>
    </ligand>
</feature>
<feature type="binding site" evidence="36">
    <location>
        <position position="2032"/>
    </location>
    <ligand>
        <name>Mg(2+)</name>
        <dbReference type="ChEBI" id="CHEBI:18420"/>
    </ligand>
</feature>
<dbReference type="InterPro" id="IPR027288">
    <property type="entry name" value="PGFRB"/>
</dbReference>